<keyword evidence="2" id="KW-0472">Membrane</keyword>
<dbReference type="AlphaFoldDB" id="A0A010RVN2"/>
<organism evidence="3 4">
    <name type="scientific">Pseudomonas fluorescens HK44</name>
    <dbReference type="NCBI Taxonomy" id="1042209"/>
    <lineage>
        <taxon>Bacteria</taxon>
        <taxon>Pseudomonadati</taxon>
        <taxon>Pseudomonadota</taxon>
        <taxon>Gammaproteobacteria</taxon>
        <taxon>Pseudomonadales</taxon>
        <taxon>Pseudomonadaceae</taxon>
        <taxon>Pseudomonas</taxon>
    </lineage>
</organism>
<dbReference type="eggNOG" id="COG4942">
    <property type="taxonomic scope" value="Bacteria"/>
</dbReference>
<dbReference type="HOGENOM" id="CLU_020674_0_0_6"/>
<feature type="region of interest" description="Disordered" evidence="1">
    <location>
        <begin position="636"/>
        <end position="669"/>
    </location>
</feature>
<proteinExistence type="predicted"/>
<keyword evidence="2" id="KW-0812">Transmembrane</keyword>
<dbReference type="Proteomes" id="UP000022611">
    <property type="component" value="Unassembled WGS sequence"/>
</dbReference>
<protein>
    <submittedName>
        <fullName evidence="3">Uncharacterized protein</fullName>
    </submittedName>
</protein>
<dbReference type="PATRIC" id="fig|1042209.11.peg.665"/>
<gene>
    <name evidence="3" type="ORF">HK44_020700</name>
</gene>
<evidence type="ECO:0000313" key="3">
    <source>
        <dbReference type="EMBL" id="EXF96291.1"/>
    </source>
</evidence>
<keyword evidence="2" id="KW-1133">Transmembrane helix</keyword>
<name>A0A010RVN2_PSEFL</name>
<feature type="transmembrane region" description="Helical" evidence="2">
    <location>
        <begin position="396"/>
        <end position="413"/>
    </location>
</feature>
<reference evidence="3 4" key="1">
    <citation type="journal article" date="2011" name="J. Bacteriol.">
        <title>Draft genome sequence of the polycyclic aromatic hydrocarbon-degrading, genetically engineered bioluminescent bioreporter Pseudomonas fluorescens HK44.</title>
        <authorList>
            <person name="Chauhan A."/>
            <person name="Layton A.C."/>
            <person name="Williams D.E."/>
            <person name="Smartt A.E."/>
            <person name="Ripp S."/>
            <person name="Karpinets T.V."/>
            <person name="Brown S.D."/>
            <person name="Sayler G.S."/>
        </authorList>
    </citation>
    <scope>NUCLEOTIDE SEQUENCE [LARGE SCALE GENOMIC DNA]</scope>
    <source>
        <strain evidence="3 4">HK44</strain>
    </source>
</reference>
<comment type="caution">
    <text evidence="3">The sequence shown here is derived from an EMBL/GenBank/DDBJ whole genome shotgun (WGS) entry which is preliminary data.</text>
</comment>
<dbReference type="EMBL" id="AFOY02000004">
    <property type="protein sequence ID" value="EXF96291.1"/>
    <property type="molecule type" value="Genomic_DNA"/>
</dbReference>
<evidence type="ECO:0000256" key="1">
    <source>
        <dbReference type="SAM" id="MobiDB-lite"/>
    </source>
</evidence>
<feature type="transmembrane region" description="Helical" evidence="2">
    <location>
        <begin position="433"/>
        <end position="450"/>
    </location>
</feature>
<dbReference type="OrthoDB" id="8019720at2"/>
<accession>A0A010RVN2</accession>
<feature type="transmembrane region" description="Helical" evidence="2">
    <location>
        <begin position="462"/>
        <end position="491"/>
    </location>
</feature>
<evidence type="ECO:0000313" key="4">
    <source>
        <dbReference type="Proteomes" id="UP000022611"/>
    </source>
</evidence>
<dbReference type="RefSeq" id="WP_019689956.1">
    <property type="nucleotide sequence ID" value="NZ_AFOY02000004.1"/>
</dbReference>
<evidence type="ECO:0000256" key="2">
    <source>
        <dbReference type="SAM" id="Phobius"/>
    </source>
</evidence>
<sequence length="669" mass="72300">MSAESYSVAVRLSLTNMVSSGLKIIAADLLGLEKNVGRVEEKLKALKMIGVGWGISKAGDGMLGMIGKTVEASKEYTHQVAQMNILGMKQAEIADVISTAWKTSRDVITSSAADNIEAYRELRAVFGAGHEHEALAVLPIAQRASAIISSLTGKMASVKDVGYDISKAAELTTVGGMNEAQLAKRAEQFTKASIAFGGKINMHDFHGALKMTRGASLNYNDDFIAHYFPTLIQEMKTGHAGASGAGVLLRNFDRAVVGQVIPLNKLQTWMDAGLVKAGSVVWNKHHTGLKKINPGGVVGQDLASANPRDWWELYGEAAISKLMKTKGLTDIQAISALGTNQMTTDFFKKLHFQKVQFDRDKILIDQVGSSKDSYDKLLKTDPLLAHKALDKQWDNVLARIGYTILPVILPYMVKFADWLDGIGQWMQHHPVKLQALVGSFLAMGVAFSILGKVMMAAGIIKLLGIGPMLMAAVAPVGLALAAIVVVGLLLWNNWNEISRALTVMWGDIKTGFIQLFHGDISGAFKSFTHVFLLGWQTIFNTLIAGANTILPESLKIKKVHFAGNYDGGETPNSELPGILPKYSFAPPVLSLLPELAKPPVPSPLVAPVPPKQSVLLQLTQPIHLDGKKIAESVTTHMTREASKPQTGTQGFDPSRNPFMPGTPSVVYPR</sequence>